<dbReference type="Pfam" id="PF00672">
    <property type="entry name" value="HAMP"/>
    <property type="match status" value="1"/>
</dbReference>
<proteinExistence type="inferred from homology"/>
<dbReference type="SUPFAM" id="SSF58104">
    <property type="entry name" value="Methyl-accepting chemotaxis protein (MCP) signaling domain"/>
    <property type="match status" value="1"/>
</dbReference>
<dbReference type="SMART" id="SM00304">
    <property type="entry name" value="HAMP"/>
    <property type="match status" value="2"/>
</dbReference>
<dbReference type="GO" id="GO:0006935">
    <property type="term" value="P:chemotaxis"/>
    <property type="evidence" value="ECO:0007669"/>
    <property type="project" value="UniProtKB-KW"/>
</dbReference>
<evidence type="ECO:0000259" key="12">
    <source>
        <dbReference type="PROSITE" id="PS50111"/>
    </source>
</evidence>
<sequence>MSKWLGNISVNLKLALGFGLVLALTSVLALTGWTSLDSLVWRSDRMGDVTLLNALLTKVREARLQYVVTNGDETAAQNVQVNLDAFNAQEQKLISTFKKPEFVKLLQEQAVIVGKFQQSLNKMHDAYRVRNSARQTFSSSGEAAFKQIDAIRSSVLQMPPGDVERFERFQAITQVQELFLLSRFEVRGYIADGTPNSEQKALKQLNEAVDGLKQLGEHFSSSQPDAWHQLETALGNYRTAFLDFKTAGNVVTLTGKELVDQVGQISAISDALYQGQIDSRNSEVVQTRTLQLGCALFTLLFGILAAVIITRQITRPIRETLAVVERIAAGDLTHNLVVTRRDELGVLQQGIRRMGTTLRELISGIRDGVTQITNAAEALSAVTEQTSIGVNSQKVETDQVATAMHEMTTTVQEVARNAEQASQAAVDADGQAREGDKVVAEVIAQIEHLAAQVVRSTEAMTLLQQESSKIGSVMDVIKAVAEQTNLLALNAAIEAARAGEAGRGFAVVADEVRSLAQRTQKSTEEIEGLVAGLQSGTEQVANVMNNSRSLTDNSVELTRKAGVSLGNITRTVSNIQSMNQQIAAAAEQQSAVADEISRSIVNVRDVSEQTAAASDETAASSVELARLGNQLQMMVSHFKV</sequence>
<evidence type="ECO:0000256" key="11">
    <source>
        <dbReference type="SAM" id="Phobius"/>
    </source>
</evidence>
<dbReference type="EMBL" id="JXDG01000020">
    <property type="protein sequence ID" value="KIH84305.1"/>
    <property type="molecule type" value="Genomic_DNA"/>
</dbReference>
<dbReference type="GO" id="GO:0007165">
    <property type="term" value="P:signal transduction"/>
    <property type="evidence" value="ECO:0007669"/>
    <property type="project" value="UniProtKB-KW"/>
</dbReference>
<feature type="domain" description="HBM" evidence="14">
    <location>
        <begin position="41"/>
        <end position="284"/>
    </location>
</feature>
<dbReference type="Pfam" id="PF00015">
    <property type="entry name" value="MCPsignal"/>
    <property type="match status" value="1"/>
</dbReference>
<keyword evidence="4" id="KW-0145">Chemotaxis</keyword>
<dbReference type="SMART" id="SM00283">
    <property type="entry name" value="MA"/>
    <property type="match status" value="1"/>
</dbReference>
<accession>A0A0C2IBH7</accession>
<dbReference type="GO" id="GO:0005886">
    <property type="term" value="C:plasma membrane"/>
    <property type="evidence" value="ECO:0007669"/>
    <property type="project" value="UniProtKB-SubCell"/>
</dbReference>
<evidence type="ECO:0000259" key="13">
    <source>
        <dbReference type="PROSITE" id="PS50885"/>
    </source>
</evidence>
<comment type="subcellular location">
    <subcellularLocation>
        <location evidence="1">Cell membrane</location>
        <topology evidence="1">Multi-pass membrane protein</topology>
    </subcellularLocation>
</comment>
<dbReference type="SMART" id="SM01358">
    <property type="entry name" value="HBM"/>
    <property type="match status" value="1"/>
</dbReference>
<dbReference type="Gene3D" id="1.20.1440.210">
    <property type="match status" value="2"/>
</dbReference>
<keyword evidence="3" id="KW-0488">Methylation</keyword>
<evidence type="ECO:0000313" key="16">
    <source>
        <dbReference type="Proteomes" id="UP000031535"/>
    </source>
</evidence>
<dbReference type="Pfam" id="PF16591">
    <property type="entry name" value="HBM"/>
    <property type="match status" value="1"/>
</dbReference>
<dbReference type="PANTHER" id="PTHR32089:SF120">
    <property type="entry name" value="METHYL-ACCEPTING CHEMOTAXIS PROTEIN TLPQ"/>
    <property type="match status" value="1"/>
</dbReference>
<dbReference type="PRINTS" id="PR00260">
    <property type="entry name" value="CHEMTRNSDUCR"/>
</dbReference>
<evidence type="ECO:0000256" key="8">
    <source>
        <dbReference type="ARBA" id="ARBA00023224"/>
    </source>
</evidence>
<keyword evidence="2" id="KW-1003">Cell membrane</keyword>
<evidence type="ECO:0000256" key="2">
    <source>
        <dbReference type="ARBA" id="ARBA00022475"/>
    </source>
</evidence>
<feature type="domain" description="Methyl-accepting transducer" evidence="12">
    <location>
        <begin position="368"/>
        <end position="604"/>
    </location>
</feature>
<evidence type="ECO:0000256" key="3">
    <source>
        <dbReference type="ARBA" id="ARBA00022481"/>
    </source>
</evidence>
<dbReference type="GO" id="GO:0004888">
    <property type="term" value="F:transmembrane signaling receptor activity"/>
    <property type="evidence" value="ECO:0007669"/>
    <property type="project" value="InterPro"/>
</dbReference>
<evidence type="ECO:0000256" key="10">
    <source>
        <dbReference type="PROSITE-ProRule" id="PRU00284"/>
    </source>
</evidence>
<dbReference type="AlphaFoldDB" id="A0A0C2IBH7"/>
<comment type="similarity">
    <text evidence="9">Belongs to the methyl-accepting chemotaxis (MCP) protein family.</text>
</comment>
<dbReference type="PROSITE" id="PS50111">
    <property type="entry name" value="CHEMOTAXIS_TRANSDUC_2"/>
    <property type="match status" value="1"/>
</dbReference>
<reference evidence="15 16" key="1">
    <citation type="submission" date="2015-01" db="EMBL/GenBank/DDBJ databases">
        <title>Complete genome of Pseudomonas batumici UCM B-321 producer of the batumin antibiotic with strong antistaphilococcal and potential anticancer activity.</title>
        <authorList>
            <person name="Klochko V.V."/>
            <person name="Zelena L.B."/>
            <person name="Elena K.A."/>
            <person name="Reva O.N."/>
        </authorList>
    </citation>
    <scope>NUCLEOTIDE SEQUENCE [LARGE SCALE GENOMIC DNA]</scope>
    <source>
        <strain evidence="15 16">UCM B-321</strain>
    </source>
</reference>
<evidence type="ECO:0000256" key="5">
    <source>
        <dbReference type="ARBA" id="ARBA00022692"/>
    </source>
</evidence>
<dbReference type="PATRIC" id="fig|226910.6.peg.1865"/>
<keyword evidence="6 11" id="KW-1133">Transmembrane helix</keyword>
<dbReference type="Gene3D" id="1.10.287.950">
    <property type="entry name" value="Methyl-accepting chemotaxis protein"/>
    <property type="match status" value="1"/>
</dbReference>
<name>A0A0C2IBH7_9PSED</name>
<organism evidence="15 16">
    <name type="scientific">Pseudomonas batumici</name>
    <dbReference type="NCBI Taxonomy" id="226910"/>
    <lineage>
        <taxon>Bacteria</taxon>
        <taxon>Pseudomonadati</taxon>
        <taxon>Pseudomonadota</taxon>
        <taxon>Gammaproteobacteria</taxon>
        <taxon>Pseudomonadales</taxon>
        <taxon>Pseudomonadaceae</taxon>
        <taxon>Pseudomonas</taxon>
    </lineage>
</organism>
<dbReference type="PANTHER" id="PTHR32089">
    <property type="entry name" value="METHYL-ACCEPTING CHEMOTAXIS PROTEIN MCPB"/>
    <property type="match status" value="1"/>
</dbReference>
<feature type="domain" description="HAMP" evidence="13">
    <location>
        <begin position="311"/>
        <end position="363"/>
    </location>
</feature>
<dbReference type="InterPro" id="IPR004090">
    <property type="entry name" value="Chemotax_Me-accpt_rcpt"/>
</dbReference>
<keyword evidence="8 10" id="KW-0807">Transducer</keyword>
<evidence type="ECO:0000256" key="4">
    <source>
        <dbReference type="ARBA" id="ARBA00022500"/>
    </source>
</evidence>
<dbReference type="CDD" id="cd06225">
    <property type="entry name" value="HAMP"/>
    <property type="match status" value="1"/>
</dbReference>
<keyword evidence="16" id="KW-1185">Reference proteome</keyword>
<feature type="transmembrane region" description="Helical" evidence="11">
    <location>
        <begin position="290"/>
        <end position="309"/>
    </location>
</feature>
<dbReference type="PROSITE" id="PS51753">
    <property type="entry name" value="HBM"/>
    <property type="match status" value="1"/>
</dbReference>
<dbReference type="STRING" id="226910.UCMB321_1874"/>
<keyword evidence="5 11" id="KW-0812">Transmembrane</keyword>
<dbReference type="InterPro" id="IPR003660">
    <property type="entry name" value="HAMP_dom"/>
</dbReference>
<dbReference type="CDD" id="cd11386">
    <property type="entry name" value="MCP_signal"/>
    <property type="match status" value="1"/>
</dbReference>
<dbReference type="InterPro" id="IPR004089">
    <property type="entry name" value="MCPsignal_dom"/>
</dbReference>
<evidence type="ECO:0000256" key="9">
    <source>
        <dbReference type="ARBA" id="ARBA00029447"/>
    </source>
</evidence>
<dbReference type="InterPro" id="IPR032255">
    <property type="entry name" value="HBM"/>
</dbReference>
<evidence type="ECO:0000313" key="15">
    <source>
        <dbReference type="EMBL" id="KIH84305.1"/>
    </source>
</evidence>
<dbReference type="OrthoDB" id="6434013at2"/>
<keyword evidence="7 11" id="KW-0472">Membrane</keyword>
<keyword evidence="15" id="KW-0675">Receptor</keyword>
<dbReference type="Proteomes" id="UP000031535">
    <property type="component" value="Unassembled WGS sequence"/>
</dbReference>
<dbReference type="FunFam" id="1.10.287.950:FF:000001">
    <property type="entry name" value="Methyl-accepting chemotaxis sensory transducer"/>
    <property type="match status" value="1"/>
</dbReference>
<evidence type="ECO:0000259" key="14">
    <source>
        <dbReference type="PROSITE" id="PS51753"/>
    </source>
</evidence>
<comment type="caution">
    <text evidence="15">The sequence shown here is derived from an EMBL/GenBank/DDBJ whole genome shotgun (WGS) entry which is preliminary data.</text>
</comment>
<gene>
    <name evidence="15" type="ORF">UCMB321_1874</name>
</gene>
<evidence type="ECO:0000256" key="6">
    <source>
        <dbReference type="ARBA" id="ARBA00022989"/>
    </source>
</evidence>
<protein>
    <submittedName>
        <fullName evidence="15">Methyl-accepting chemotaxis protein I (Serine chemoreceptor protein)</fullName>
    </submittedName>
</protein>
<evidence type="ECO:0000256" key="1">
    <source>
        <dbReference type="ARBA" id="ARBA00004651"/>
    </source>
</evidence>
<dbReference type="PROSITE" id="PS50885">
    <property type="entry name" value="HAMP"/>
    <property type="match status" value="1"/>
</dbReference>
<evidence type="ECO:0000256" key="7">
    <source>
        <dbReference type="ARBA" id="ARBA00023136"/>
    </source>
</evidence>